<keyword evidence="2" id="KW-1185">Reference proteome</keyword>
<dbReference type="Proteomes" id="UP000192223">
    <property type="component" value="Unplaced"/>
</dbReference>
<comment type="similarity">
    <text evidence="1">Belongs to the C19orf12 family.</text>
</comment>
<dbReference type="FunCoup" id="A0A1W4WHW0">
    <property type="interactions" value="91"/>
</dbReference>
<dbReference type="GeneID" id="108733065"/>
<organism evidence="2 3">
    <name type="scientific">Agrilus planipennis</name>
    <name type="common">Emerald ash borer</name>
    <name type="synonym">Agrilus marcopoli</name>
    <dbReference type="NCBI Taxonomy" id="224129"/>
    <lineage>
        <taxon>Eukaryota</taxon>
        <taxon>Metazoa</taxon>
        <taxon>Ecdysozoa</taxon>
        <taxon>Arthropoda</taxon>
        <taxon>Hexapoda</taxon>
        <taxon>Insecta</taxon>
        <taxon>Pterygota</taxon>
        <taxon>Neoptera</taxon>
        <taxon>Endopterygota</taxon>
        <taxon>Coleoptera</taxon>
        <taxon>Polyphaga</taxon>
        <taxon>Elateriformia</taxon>
        <taxon>Buprestoidea</taxon>
        <taxon>Buprestidae</taxon>
        <taxon>Agrilinae</taxon>
        <taxon>Agrilus</taxon>
    </lineage>
</organism>
<evidence type="ECO:0000256" key="1">
    <source>
        <dbReference type="ARBA" id="ARBA00029457"/>
    </source>
</evidence>
<dbReference type="Pfam" id="PF20721">
    <property type="entry name" value="C19orf12"/>
    <property type="match status" value="1"/>
</dbReference>
<dbReference type="OrthoDB" id="5976774at2759"/>
<dbReference type="KEGG" id="apln:108733065"/>
<dbReference type="InParanoid" id="A0A1W4WHW0"/>
<dbReference type="AlphaFoldDB" id="A0A1W4WHW0"/>
<name>A0A1W4WHW0_AGRPL</name>
<gene>
    <name evidence="3" type="primary">LOC108733065</name>
</gene>
<dbReference type="PANTHER" id="PTHR31493">
    <property type="entry name" value="NAZO FAMILY MEMBER"/>
    <property type="match status" value="1"/>
</dbReference>
<evidence type="ECO:0000313" key="3">
    <source>
        <dbReference type="RefSeq" id="XP_018319605.1"/>
    </source>
</evidence>
<dbReference type="InterPro" id="IPR033369">
    <property type="entry name" value="C19orf12"/>
</dbReference>
<protein>
    <submittedName>
        <fullName evidence="3">Protein C19orf12 homolog</fullName>
    </submittedName>
</protein>
<accession>A0A1W4WHW0</accession>
<dbReference type="RefSeq" id="XP_018319605.1">
    <property type="nucleotide sequence ID" value="XM_018464103.1"/>
</dbReference>
<evidence type="ECO:0000313" key="2">
    <source>
        <dbReference type="Proteomes" id="UP000192223"/>
    </source>
</evidence>
<dbReference type="PANTHER" id="PTHR31493:SF1">
    <property type="entry name" value="PROTEIN C19ORF12"/>
    <property type="match status" value="1"/>
</dbReference>
<sequence length="141" mass="14986">MPINSEELMTAVEELCAQENLTVTVKESVKGACIAGICALTGGLLGGPPGLACGGILGSIIGAVQGQGKYKSVVDIIRHDMTPTQREKFIRSLELALSDVTIEDGVKLTLLILNEPSLKLLVIRQIGNFLKNEMGIQMLPL</sequence>
<proteinExistence type="inferred from homology"/>
<reference evidence="3" key="1">
    <citation type="submission" date="2025-08" db="UniProtKB">
        <authorList>
            <consortium name="RefSeq"/>
        </authorList>
    </citation>
    <scope>IDENTIFICATION</scope>
    <source>
        <tissue evidence="3">Entire body</tissue>
    </source>
</reference>